<evidence type="ECO:0000256" key="2">
    <source>
        <dbReference type="ARBA" id="ARBA00004623"/>
    </source>
</evidence>
<dbReference type="OrthoDB" id="18982at2759"/>
<keyword evidence="6" id="KW-0256">Endoplasmic reticulum</keyword>
<evidence type="ECO:0000313" key="14">
    <source>
        <dbReference type="EMBL" id="OCB84207.1"/>
    </source>
</evidence>
<evidence type="ECO:0000256" key="9">
    <source>
        <dbReference type="ARBA" id="ARBA00023136"/>
    </source>
</evidence>
<feature type="compositionally biased region" description="Polar residues" evidence="13">
    <location>
        <begin position="1344"/>
        <end position="1353"/>
    </location>
</feature>
<gene>
    <name evidence="14" type="ORF">A7U60_g8883</name>
</gene>
<dbReference type="GO" id="GO:0061723">
    <property type="term" value="P:glycophagy"/>
    <property type="evidence" value="ECO:0007669"/>
    <property type="project" value="TreeGrafter"/>
</dbReference>
<dbReference type="EMBL" id="LNZH02000216">
    <property type="protein sequence ID" value="OCB84207.1"/>
    <property type="molecule type" value="Genomic_DNA"/>
</dbReference>
<evidence type="ECO:0000256" key="13">
    <source>
        <dbReference type="SAM" id="MobiDB-lite"/>
    </source>
</evidence>
<feature type="compositionally biased region" description="Basic and acidic residues" evidence="13">
    <location>
        <begin position="401"/>
        <end position="415"/>
    </location>
</feature>
<dbReference type="GO" id="GO:0006869">
    <property type="term" value="P:lipid transport"/>
    <property type="evidence" value="ECO:0007669"/>
    <property type="project" value="UniProtKB-KW"/>
</dbReference>
<feature type="region of interest" description="Disordered" evidence="13">
    <location>
        <begin position="1344"/>
        <end position="1365"/>
    </location>
</feature>
<evidence type="ECO:0000256" key="8">
    <source>
        <dbReference type="ARBA" id="ARBA00023055"/>
    </source>
</evidence>
<reference evidence="14" key="1">
    <citation type="submission" date="2016-06" db="EMBL/GenBank/DDBJ databases">
        <title>Draft Genome sequence of the fungus Inonotus baumii.</title>
        <authorList>
            <person name="Zhu H."/>
            <person name="Lin W."/>
        </authorList>
    </citation>
    <scope>NUCLEOTIDE SEQUENCE</scope>
    <source>
        <strain evidence="14">821</strain>
    </source>
</reference>
<name>A0A9Q5HQM5_SANBA</name>
<evidence type="ECO:0000256" key="3">
    <source>
        <dbReference type="ARBA" id="ARBA00009714"/>
    </source>
</evidence>
<keyword evidence="9" id="KW-0472">Membrane</keyword>
<comment type="similarity">
    <text evidence="3">Belongs to the ATG2 family.</text>
</comment>
<feature type="region of interest" description="Disordered" evidence="13">
    <location>
        <begin position="239"/>
        <end position="262"/>
    </location>
</feature>
<evidence type="ECO:0000256" key="12">
    <source>
        <dbReference type="ARBA" id="ARBA00024631"/>
    </source>
</evidence>
<evidence type="ECO:0000256" key="6">
    <source>
        <dbReference type="ARBA" id="ARBA00022824"/>
    </source>
</evidence>
<organism evidence="14 15">
    <name type="scientific">Sanghuangporus baumii</name>
    <name type="common">Phellinus baumii</name>
    <dbReference type="NCBI Taxonomy" id="108892"/>
    <lineage>
        <taxon>Eukaryota</taxon>
        <taxon>Fungi</taxon>
        <taxon>Dikarya</taxon>
        <taxon>Basidiomycota</taxon>
        <taxon>Agaricomycotina</taxon>
        <taxon>Agaricomycetes</taxon>
        <taxon>Hymenochaetales</taxon>
        <taxon>Hymenochaetaceae</taxon>
        <taxon>Sanghuangporus</taxon>
    </lineage>
</organism>
<protein>
    <recommendedName>
        <fullName evidence="4">Autophagy-related protein 2</fullName>
    </recommendedName>
</protein>
<evidence type="ECO:0000256" key="10">
    <source>
        <dbReference type="ARBA" id="ARBA00024479"/>
    </source>
</evidence>
<evidence type="ECO:0000256" key="1">
    <source>
        <dbReference type="ARBA" id="ARBA00004406"/>
    </source>
</evidence>
<keyword evidence="5" id="KW-0813">Transport</keyword>
<dbReference type="GO" id="GO:0034045">
    <property type="term" value="C:phagophore assembly site membrane"/>
    <property type="evidence" value="ECO:0007669"/>
    <property type="project" value="UniProtKB-SubCell"/>
</dbReference>
<feature type="compositionally biased region" description="Basic residues" evidence="13">
    <location>
        <begin position="823"/>
        <end position="840"/>
    </location>
</feature>
<feature type="region of interest" description="Disordered" evidence="13">
    <location>
        <begin position="392"/>
        <end position="415"/>
    </location>
</feature>
<proteinExistence type="inferred from homology"/>
<keyword evidence="8" id="KW-0445">Lipid transport</keyword>
<evidence type="ECO:0000313" key="15">
    <source>
        <dbReference type="Proteomes" id="UP000757232"/>
    </source>
</evidence>
<sequence>MSFSWLPFTFSFSFPDLAPPLSIQRRFISFILKRSLGHLLKPGQLDVHQIDAQIGNGFVEVKDLELDCNAINSLLGSQPIQLDSGTIASVTARIPWPNPFSSTVGLSLSGLRLHFRLAEGLDVSQDSVHADELAESVASVAESFIHDELTAKEEAQLRQSIHLEQNIIDEIPGSMSSFLSQDEELTQKRVNDPEGVSIFARLFESLLARFDFDASDSQGSLTHEDFTLALSIGRIHYFTSSNPTQAGDSDQKDPVTGEKRSVEVSGVRMTMNERSNSAARTMDVQQGVRTEASHEGSDSELDDDTHAMMSQSLAFLPPRSGEEPAGELSLLLDTAPASPESSIYQSAISAPISTSIPSTGPPGADLPVRTRRTEKTILSISEPITFQLTTPVITSQTGGNPEREPPYSSKEDERGVPTENMKLDVSLGIIAILLDARCIRGLLTMTDALPPVVPRQFHKNPKRSIEPEVTVLEKMDVSVQLKGLIALVLGEVVDETRNDSYLAQFYERPLIPPSLSSGYLRIHVDLVKLGLKNETFPESNTVTTPIFRSPPSTPSQLRPSTSYKGLITCTVADFSVLVFHSFPSSDGANGNGRRNFCSPFLITDRHLDHSYHFLSARSGRADRHAHPYSEDEKSASLPSIDVTEWYSEHVRPHGTSLRQWRTKISPALHQRRASGSLGAGLVSKIGIASSPTRIMKSPLTIDVPSLKTKDNLAVSVQLYLGRNASVASVNVKTTALHMFLDLELGSSISRFIEPALPDYNAFTPNVPPSPTSVNSQDQETDCEDDRPLSLHNVSEERRRLEKLVLEDLDLSMDYLHSGEATPRRRASPTRLKPMRQKAKSKSAVHFDVSVPLLRLEIRVPPPQNRQPRSGLLLLDLHAAHFSRSTSRSPPGSRVPRFATRREGNDGLEDWFNTGFRSQPVSLEMHRVIIAYAALGQSSAKTVLSLGPISDSESEGIRSDDKHSRLLPLIFFRDSETSGATTPQTKSNALVARIPSLHAVVNKGSSDGLQLWVDDLTQCIERLMSGARSGASTCAQVSRTSSLIGSRYFISRTGSGSTESEMAGGAPSGAAKSELVIKVCLTEAFIRFVVPASEGVASSANRFLDVCASDLDALVEFKPEGKDETVISLNVLDMNIKEISAGETHDVVASKSVGISDGKRPSVLRIRFRSVALPGTAAKESRDLNSFIKSPPGAFESVIPSERTQISLNLLECACCITPPSRPSVLVLSFGDFTISTDLASNSQETALGITVADLSILLNDDSKASVDSPIFGRQTEAERWTKKGFALLATIQGLSLRLEHKAMAIPSNTQINLNGMRLDVHVCADSISGIIGFISDLKSIIPETTDSSSTQPTLPRRPTHVTDPRSSTLLRSLDEHAFHRQPVIGPLPDMVDDDLPKNPEYLDASFGAAAGLRPLDDEDIEDEFYPEDHDDISQSSGNIVARHGGETVKMLHSPIEIVENYFDTLTPSSIDLASEHGEAAVKVRAQDCEVHLLLYDGYDWERTRRTIREEVKRVRRQLAKIRQLLASGQTYDPNVEEVNSRLFNSVYVGLEPEAEDLDGDALMAAIDDELAVDTSDMASESSWQSFQPAKKATARVPRQSLRVNRLDRSQAPSIEFSIRGMAIDFDQYLPGASLASRFLSTIRDLEILDHIKTSTWSTFLTELRSDSRGNIRETDSNMVRVELQILQPFQGHHEQEARLKAKILPLRLHVDQDALDFLKKFFSFKDSDAEPSPPPDNEIFFQHVEIFPIDIKLDYKPRRVDYKALREGRTIELMNFFHFDGSEMTLRHLTLTGVTGWARMFDLLNDLWTPDVKANQLVDVISGVSPIRSAVNVGSGIADLVLLPIAQYKKDGRIIRGLQKGATAFVKSTAMEAIRLGARLATGTQVVLEQTENVLGAQFSGPVTAEALQTPGVTDITGVQSGESSASAEELYSRYAEQPTNIREGVQSAYRSLSENVRYAGQTILAVPMEVYERSGTEGPARAVIRAVPIAVLKPMIGASEAVSKTLLGLHNTLDPQAQIESETKYKHR</sequence>
<dbReference type="GO" id="GO:0032266">
    <property type="term" value="F:phosphatidylinositol-3-phosphate binding"/>
    <property type="evidence" value="ECO:0007669"/>
    <property type="project" value="TreeGrafter"/>
</dbReference>
<dbReference type="GO" id="GO:0000422">
    <property type="term" value="P:autophagy of mitochondrion"/>
    <property type="evidence" value="ECO:0007669"/>
    <property type="project" value="TreeGrafter"/>
</dbReference>
<evidence type="ECO:0000256" key="5">
    <source>
        <dbReference type="ARBA" id="ARBA00022448"/>
    </source>
</evidence>
<evidence type="ECO:0000256" key="11">
    <source>
        <dbReference type="ARBA" id="ARBA00024615"/>
    </source>
</evidence>
<comment type="catalytic activity">
    <reaction evidence="11">
        <text>a 1,2-diacyl-sn-glycero-3-phosphoethanolamine(in) = a 1,2-diacyl-sn-glycero-3-phosphoethanolamine(out)</text>
        <dbReference type="Rhea" id="RHEA:38895"/>
        <dbReference type="ChEBI" id="CHEBI:64612"/>
    </reaction>
</comment>
<keyword evidence="7" id="KW-0072">Autophagy</keyword>
<dbReference type="GO" id="GO:0005789">
    <property type="term" value="C:endoplasmic reticulum membrane"/>
    <property type="evidence" value="ECO:0007669"/>
    <property type="project" value="UniProtKB-SubCell"/>
</dbReference>
<evidence type="ECO:0000256" key="4">
    <source>
        <dbReference type="ARBA" id="ARBA00018070"/>
    </source>
</evidence>
<dbReference type="InterPro" id="IPR026849">
    <property type="entry name" value="ATG2"/>
</dbReference>
<feature type="compositionally biased region" description="Basic and acidic residues" evidence="13">
    <location>
        <begin position="249"/>
        <end position="262"/>
    </location>
</feature>
<keyword evidence="15" id="KW-1185">Reference proteome</keyword>
<feature type="compositionally biased region" description="Polar residues" evidence="13">
    <location>
        <begin position="239"/>
        <end position="248"/>
    </location>
</feature>
<accession>A0A9Q5HQM5</accession>
<dbReference type="GO" id="GO:0034727">
    <property type="term" value="P:piecemeal microautophagy of the nucleus"/>
    <property type="evidence" value="ECO:0007669"/>
    <property type="project" value="TreeGrafter"/>
</dbReference>
<dbReference type="PANTHER" id="PTHR13190">
    <property type="entry name" value="AUTOPHAGY-RELATED 2, ISOFORM A"/>
    <property type="match status" value="1"/>
</dbReference>
<comment type="subcellular location">
    <subcellularLocation>
        <location evidence="1">Endoplasmic reticulum membrane</location>
        <topology evidence="1">Peripheral membrane protein</topology>
    </subcellularLocation>
    <subcellularLocation>
        <location evidence="2">Preautophagosomal structure membrane</location>
        <topology evidence="2">Peripheral membrane protein</topology>
    </subcellularLocation>
</comment>
<dbReference type="GO" id="GO:0043495">
    <property type="term" value="F:protein-membrane adaptor activity"/>
    <property type="evidence" value="ECO:0007669"/>
    <property type="project" value="TreeGrafter"/>
</dbReference>
<evidence type="ECO:0000256" key="7">
    <source>
        <dbReference type="ARBA" id="ARBA00023006"/>
    </source>
</evidence>
<dbReference type="Proteomes" id="UP000757232">
    <property type="component" value="Unassembled WGS sequence"/>
</dbReference>
<feature type="region of interest" description="Disordered" evidence="13">
    <location>
        <begin position="763"/>
        <end position="787"/>
    </location>
</feature>
<comment type="catalytic activity">
    <reaction evidence="12">
        <text>a 1,2-diacyl-sn-glycero-3-phosphocholine(in) = a 1,2-diacyl-sn-glycero-3-phosphocholine(out)</text>
        <dbReference type="Rhea" id="RHEA:38571"/>
        <dbReference type="ChEBI" id="CHEBI:57643"/>
    </reaction>
</comment>
<dbReference type="GO" id="GO:0061908">
    <property type="term" value="C:phagophore"/>
    <property type="evidence" value="ECO:0007669"/>
    <property type="project" value="TreeGrafter"/>
</dbReference>
<dbReference type="PANTHER" id="PTHR13190:SF1">
    <property type="entry name" value="AUTOPHAGY-RELATED 2, ISOFORM A"/>
    <property type="match status" value="1"/>
</dbReference>
<dbReference type="GO" id="GO:0061709">
    <property type="term" value="P:reticulophagy"/>
    <property type="evidence" value="ECO:0007669"/>
    <property type="project" value="TreeGrafter"/>
</dbReference>
<dbReference type="GO" id="GO:0000045">
    <property type="term" value="P:autophagosome assembly"/>
    <property type="evidence" value="ECO:0007669"/>
    <property type="project" value="TreeGrafter"/>
</dbReference>
<comment type="catalytic activity">
    <reaction evidence="10">
        <text>a 1,2-diacyl-sn-glycero-3-phospho-L-serine(in) = a 1,2-diacyl-sn-glycero-3-phospho-L-serine(out)</text>
        <dbReference type="Rhea" id="RHEA:38663"/>
        <dbReference type="ChEBI" id="CHEBI:57262"/>
    </reaction>
</comment>
<dbReference type="Pfam" id="PF13329">
    <property type="entry name" value="ATG2_CAD"/>
    <property type="match status" value="2"/>
</dbReference>
<comment type="caution">
    <text evidence="14">The sequence shown here is derived from an EMBL/GenBank/DDBJ whole genome shotgun (WGS) entry which is preliminary data.</text>
</comment>
<feature type="region of interest" description="Disordered" evidence="13">
    <location>
        <begin position="819"/>
        <end position="840"/>
    </location>
</feature>